<feature type="transmembrane region" description="Helical" evidence="1">
    <location>
        <begin position="100"/>
        <end position="122"/>
    </location>
</feature>
<dbReference type="EMBL" id="LCGH01000010">
    <property type="protein sequence ID" value="KKT10816.1"/>
    <property type="molecule type" value="Genomic_DNA"/>
</dbReference>
<keyword evidence="1" id="KW-0812">Transmembrane</keyword>
<accession>A0A0G1EL79</accession>
<keyword evidence="1" id="KW-0472">Membrane</keyword>
<evidence type="ECO:0000313" key="2">
    <source>
        <dbReference type="EMBL" id="KKT10816.1"/>
    </source>
</evidence>
<name>A0A0G1EL79_9BACT</name>
<feature type="transmembrane region" description="Helical" evidence="1">
    <location>
        <begin position="134"/>
        <end position="152"/>
    </location>
</feature>
<keyword evidence="1" id="KW-1133">Transmembrane helix</keyword>
<dbReference type="AlphaFoldDB" id="A0A0G1EL79"/>
<feature type="transmembrane region" description="Helical" evidence="1">
    <location>
        <begin position="60"/>
        <end position="80"/>
    </location>
</feature>
<organism evidence="2 3">
    <name type="scientific">Candidatus Nomurabacteria bacterium GW2011_GWF2_43_24</name>
    <dbReference type="NCBI Taxonomy" id="1618778"/>
    <lineage>
        <taxon>Bacteria</taxon>
        <taxon>Candidatus Nomuraibacteriota</taxon>
    </lineage>
</organism>
<sequence>MGILLQLAIGGAIAYFISDAFGISFWFTAIGIGLLYLSWRQGWFGGTTATRTGGGMFRGMWSMVVSIAVFTGLMMVATYFMSVSNSYATHQFVNMGWRFWLWPSGYALDLLLWTSVAFLAAWVAGRAAHGNARIAGTIFAVAALVIFGMMWLPTTTKNVVPVGNAAWVEADKALAKDGAVSVVATRATTLVAGKPTDLKTNGVVGSSARRAWRFLFGTTAERAVAKLQAATSSTAPAAPARTTVVKKIGQSKTLYRFGTDGCVTLPLRGGWSDYPKGGEIVFYSLETGQEVLRDKPGTVSGSSLPAGEYRICRYDPAAWGVEIWQ</sequence>
<feature type="transmembrane region" description="Helical" evidence="1">
    <location>
        <begin position="12"/>
        <end position="39"/>
    </location>
</feature>
<comment type="caution">
    <text evidence="2">The sequence shown here is derived from an EMBL/GenBank/DDBJ whole genome shotgun (WGS) entry which is preliminary data.</text>
</comment>
<evidence type="ECO:0000313" key="3">
    <source>
        <dbReference type="Proteomes" id="UP000033907"/>
    </source>
</evidence>
<evidence type="ECO:0000256" key="1">
    <source>
        <dbReference type="SAM" id="Phobius"/>
    </source>
</evidence>
<dbReference type="Proteomes" id="UP000033907">
    <property type="component" value="Unassembled WGS sequence"/>
</dbReference>
<reference evidence="2 3" key="1">
    <citation type="journal article" date="2015" name="Nature">
        <title>rRNA introns, odd ribosomes, and small enigmatic genomes across a large radiation of phyla.</title>
        <authorList>
            <person name="Brown C.T."/>
            <person name="Hug L.A."/>
            <person name="Thomas B.C."/>
            <person name="Sharon I."/>
            <person name="Castelle C.J."/>
            <person name="Singh A."/>
            <person name="Wilkins M.J."/>
            <person name="Williams K.H."/>
            <person name="Banfield J.F."/>
        </authorList>
    </citation>
    <scope>NUCLEOTIDE SEQUENCE [LARGE SCALE GENOMIC DNA]</scope>
</reference>
<protein>
    <submittedName>
        <fullName evidence="2">Uncharacterized protein</fullName>
    </submittedName>
</protein>
<proteinExistence type="predicted"/>
<gene>
    <name evidence="2" type="ORF">UV91_C0010G0003</name>
</gene>